<dbReference type="eggNOG" id="COG3291">
    <property type="taxonomic scope" value="Bacteria"/>
</dbReference>
<organism evidence="3 4">
    <name type="scientific">Cyclobacterium marinum (strain ATCC 25205 / DSM 745 / LMG 13164 / NCIMB 1802)</name>
    <name type="common">Flectobacillus marinus</name>
    <dbReference type="NCBI Taxonomy" id="880070"/>
    <lineage>
        <taxon>Bacteria</taxon>
        <taxon>Pseudomonadati</taxon>
        <taxon>Bacteroidota</taxon>
        <taxon>Cytophagia</taxon>
        <taxon>Cytophagales</taxon>
        <taxon>Cyclobacteriaceae</taxon>
        <taxon>Cyclobacterium</taxon>
    </lineage>
</organism>
<dbReference type="InterPro" id="IPR055354">
    <property type="entry name" value="DUF7507"/>
</dbReference>
<dbReference type="Pfam" id="PF24346">
    <property type="entry name" value="DUF7507"/>
    <property type="match status" value="1"/>
</dbReference>
<keyword evidence="1" id="KW-0472">Membrane</keyword>
<dbReference type="OrthoDB" id="599464at2"/>
<evidence type="ECO:0000313" key="3">
    <source>
        <dbReference type="EMBL" id="AEL25206.1"/>
    </source>
</evidence>
<feature type="domain" description="DUF7507" evidence="2">
    <location>
        <begin position="889"/>
        <end position="984"/>
    </location>
</feature>
<evidence type="ECO:0000259" key="2">
    <source>
        <dbReference type="Pfam" id="PF24346"/>
    </source>
</evidence>
<dbReference type="Proteomes" id="UP000001635">
    <property type="component" value="Chromosome"/>
</dbReference>
<dbReference type="HOGENOM" id="CLU_252691_0_0_10"/>
<dbReference type="STRING" id="880070.Cycma_1437"/>
<name>G0J2D2_CYCMS</name>
<sequence length="1427" mass="159478">MNAFNQIFTGKFISFILMGLFFWLAAPFLGNAQNDNRIPFKHRVGNSAPDDNIFHIRGDFTLIGNTNITMANYSTSSENSLNDMRFVDIDGDPHTFNSSEATLLFSGENGADPNCTEIVYAGLYWAGKSNIGQGLSFDLTENITSTELTEVDQEQLILPEETIEHSSYTMSYYMDFDEKGMLFPYYYFGSPESQPLTFAYLNDSLGKILYRFGNEEWNEVENISTTDSAGLSKATFDPIEFEENGVTFSIHTLHRSMTSDMDDIGPKDFNVGLKSFGSYYPIYPHTVNFDKRKVKFKGPGASEYTEITAQGNSILYPHNELEDIYVGYADVTELVKKHGAGNYTLADLALVEGVGNQTGYTGNWGMVVIYQNSKMDWRDISVFDGYSFVQSLDGEEHIGEVEITGFETINQGPVRLKLGIMAAEGDKSIKGDFLQIRNQENKWAPLYHPKSVSSNFFNSSIYSPVPDQEGNLVESPRNPNLEHNTGADILQWEVPNPNNSIITNKQNSFRFRYGTNQDVYAIYAFAFSVPSYIPEIQAYNHIKSIDGKPVEEDPTVEPGQEITYNLDISNLGTESSLDNKVIIPMPPTATFVNASQVPQDIGTITFDADMGLFGAVIWEINELPQMENPDETIITLEYTLKLSEDCFFWANNNCEIKISIDGSMSGMGAISNHNFSNLPFIQGFMKDNCSGEAIYGPLEIPITGKAEFAATHCNSQVDFPSLGPIELPDFCQGDAPVDLNSFVSPSQKGYSIYYFMEEEGGEAIPSYQVNTAHVGSEQIWVAEGPSKNCTGIRSLLTINVVKKASPPGVRNQTICQFSTTNTFEIFNINEHELHYYPDNDPSSDPLTEVPVIDPDKIGVYTVWVCHSKEGVCDSPRVPVSITVEDCSYQPDINLDKSVDKEHYSQVNDTITISLVVSNPRKVPLVDVKVHDDLTNEVWTIPYLDIMESQTFTVSYVTTQQDIDRGYINSISSVTANPIIGGFVHDTEIEKIEALIYADGFLFNEITTTPEPCPPPDEAMGTLHIRFPGYIPQTGRYLLVKKENNQEYTGNFQNLIHIKVAVPHGQYSVKIWDVNENLLEVKGSFTVEKKAFVAFNVPAEINACFPYELIPESAFQLDYFLEDPDGKPVNQNNQGGFPLSASGTYEITGTDPSGQLCPIVKRFDANITMPLDVEMELAPFCKEDVFTTLILRKDITGLEVKWYRLLSEESIHLQTYDNNTTLTIQEAGLYTVTLTNKEGCMVGRGQMEVSKSFSEMPQLEKLYSICPENKREVLIDIGQGFSASQWYLNGKFVGTGDVFSPNIAGFYNLLAIDEQGCSFSVDFEVEEVCEARVLFPNAMLPDDPEKAFTVFANNLISEIEVFIHNRWGALIYYCEDKNLQGNQASTCLWNGYYNNQKVPGGGYSVTIQYVTKKEKEAHTVKGIITVIE</sequence>
<proteinExistence type="predicted"/>
<dbReference type="KEGG" id="cmr:Cycma_1437"/>
<dbReference type="RefSeq" id="WP_014019501.1">
    <property type="nucleotide sequence ID" value="NC_015914.1"/>
</dbReference>
<evidence type="ECO:0000313" key="4">
    <source>
        <dbReference type="Proteomes" id="UP000001635"/>
    </source>
</evidence>
<accession>G0J2D2</accession>
<keyword evidence="4" id="KW-1185">Reference proteome</keyword>
<gene>
    <name evidence="3" type="ordered locus">Cycma_1437</name>
</gene>
<keyword evidence="1" id="KW-0812">Transmembrane</keyword>
<reference evidence="4" key="1">
    <citation type="submission" date="2011-07" db="EMBL/GenBank/DDBJ databases">
        <title>The complete genome of Cyclobacterium marinum DSM 745.</title>
        <authorList>
            <person name="Lucas S."/>
            <person name="Han J."/>
            <person name="Lapidus A."/>
            <person name="Bruce D."/>
            <person name="Goodwin L."/>
            <person name="Pitluck S."/>
            <person name="Peters L."/>
            <person name="Kyrpides N."/>
            <person name="Mavromatis K."/>
            <person name="Ivanova N."/>
            <person name="Ovchinnikova G."/>
            <person name="Chertkov O."/>
            <person name="Detter J.C."/>
            <person name="Tapia R."/>
            <person name="Han C."/>
            <person name="Land M."/>
            <person name="Hauser L."/>
            <person name="Markowitz V."/>
            <person name="Cheng J.-F."/>
            <person name="Hugenholtz P."/>
            <person name="Woyke T."/>
            <person name="Wu D."/>
            <person name="Tindall B."/>
            <person name="Schuetze A."/>
            <person name="Brambilla E."/>
            <person name="Klenk H.-P."/>
            <person name="Eisen J.A."/>
        </authorList>
    </citation>
    <scope>NUCLEOTIDE SEQUENCE [LARGE SCALE GENOMIC DNA]</scope>
    <source>
        <strain evidence="4">ATCC 25205 / DSM 745 / LMG 13164 / NCIMB 1802</strain>
    </source>
</reference>
<dbReference type="EMBL" id="CP002955">
    <property type="protein sequence ID" value="AEL25206.1"/>
    <property type="molecule type" value="Genomic_DNA"/>
</dbReference>
<protein>
    <submittedName>
        <fullName evidence="3">Conserved repeat domain protein</fullName>
    </submittedName>
</protein>
<evidence type="ECO:0000256" key="1">
    <source>
        <dbReference type="SAM" id="Phobius"/>
    </source>
</evidence>
<dbReference type="eggNOG" id="COG1361">
    <property type="taxonomic scope" value="Bacteria"/>
</dbReference>
<keyword evidence="1" id="KW-1133">Transmembrane helix</keyword>
<feature type="transmembrane region" description="Helical" evidence="1">
    <location>
        <begin position="12"/>
        <end position="30"/>
    </location>
</feature>